<sequence>MDPWQYLLLRVAIFVIGGSRSSFTSPLGANRFSDTSFVSQSEQLGEDFTVMDWINEANKPYNIGHEGDIVLTDRDWNVYEKTRFKRNAVRQRKKIWPKRVVPYEIEKGLDAFKKNIMSAIEEFHKYTCITFKERTNERNWIKFSRGKGCWSYIGRLYWLRRPQSLSLGNRCNNKGIIMHELMHAIGFWHEQSRPDRDKYVEIIWENIKKGLENQFDKYKHSKVDSMDFDYDYSSLMHYSKRTFSKNGKPTVRALNNPYMSLGRSVGFSDLDIKKLNALYHCNNKDQVGWSEWSAYTPCNSRCMKYRQRVCFSSRSHCPGADSHGIKTDRRKCTKEECFAPVNGNWGRWGEWSSCDKSCGYGKRKRTRSCNDPAPKHDGKTCPGANTQMRTCNMMACTENSHGCNFDKDYCNWTNVWSTSPSFKWYRHKGPTPSKHTGPGGDHGAGNGYYLYLESSYPARFGFKSQLMSRSFNPSEEWCMSWWYSMNGRTVGHLSVYLLNTELGTKTRLWSKSGEQGKRWRQGFASLNSDSQYRITFEGTRGRGYTGDIALDDVQFREGSCQLNGFVKH</sequence>
<keyword evidence="10 14" id="KW-0482">Metalloprotease</keyword>
<dbReference type="PROSITE" id="PS50060">
    <property type="entry name" value="MAM_2"/>
    <property type="match status" value="1"/>
</dbReference>
<dbReference type="InterPro" id="IPR000884">
    <property type="entry name" value="TSP1_rpt"/>
</dbReference>
<organism evidence="18 19">
    <name type="scientific">Stylophora pistillata</name>
    <name type="common">Smooth cauliflower coral</name>
    <dbReference type="NCBI Taxonomy" id="50429"/>
    <lineage>
        <taxon>Eukaryota</taxon>
        <taxon>Metazoa</taxon>
        <taxon>Cnidaria</taxon>
        <taxon>Anthozoa</taxon>
        <taxon>Hexacorallia</taxon>
        <taxon>Scleractinia</taxon>
        <taxon>Astrocoeniina</taxon>
        <taxon>Pocilloporidae</taxon>
        <taxon>Stylophora</taxon>
    </lineage>
</organism>
<keyword evidence="12 14" id="KW-1015">Disulfide bond</keyword>
<evidence type="ECO:0000256" key="14">
    <source>
        <dbReference type="PROSITE-ProRule" id="PRU01211"/>
    </source>
</evidence>
<keyword evidence="4 14" id="KW-0645">Protease</keyword>
<comment type="caution">
    <text evidence="14">Lacks conserved residue(s) required for the propagation of feature annotation.</text>
</comment>
<dbReference type="PRINTS" id="PR00480">
    <property type="entry name" value="ASTACIN"/>
</dbReference>
<dbReference type="PANTHER" id="PTHR10127">
    <property type="entry name" value="DISCOIDIN, CUB, EGF, LAMININ , AND ZINC METALLOPROTEASE DOMAIN CONTAINING"/>
    <property type="match status" value="1"/>
</dbReference>
<dbReference type="SUPFAM" id="SSF49899">
    <property type="entry name" value="Concanavalin A-like lectins/glucanases"/>
    <property type="match status" value="1"/>
</dbReference>
<dbReference type="Gene3D" id="3.40.390.10">
    <property type="entry name" value="Collagenase (Catalytic Domain)"/>
    <property type="match status" value="1"/>
</dbReference>
<gene>
    <name evidence="18" type="primary">nas-13</name>
    <name evidence="18" type="ORF">AWC38_SpisGene9964</name>
</gene>
<keyword evidence="2" id="KW-0964">Secreted</keyword>
<evidence type="ECO:0000259" key="17">
    <source>
        <dbReference type="PROSITE" id="PS51864"/>
    </source>
</evidence>
<feature type="binding site" evidence="14">
    <location>
        <position position="179"/>
    </location>
    <ligand>
        <name>Zn(2+)</name>
        <dbReference type="ChEBI" id="CHEBI:29105"/>
        <note>catalytic</note>
    </ligand>
</feature>
<dbReference type="InterPro" id="IPR034035">
    <property type="entry name" value="Astacin-like_dom"/>
</dbReference>
<dbReference type="Proteomes" id="UP000225706">
    <property type="component" value="Unassembled WGS sequence"/>
</dbReference>
<dbReference type="GO" id="GO:0006508">
    <property type="term" value="P:proteolysis"/>
    <property type="evidence" value="ECO:0007669"/>
    <property type="project" value="UniProtKB-KW"/>
</dbReference>
<comment type="cofactor">
    <cofactor evidence="14 15">
        <name>Zn(2+)</name>
        <dbReference type="ChEBI" id="CHEBI:29105"/>
    </cofactor>
    <text evidence="14 15">Binds 1 zinc ion per subunit.</text>
</comment>
<keyword evidence="9 14" id="KW-0862">Zinc</keyword>
<evidence type="ECO:0000256" key="8">
    <source>
        <dbReference type="ARBA" id="ARBA00022801"/>
    </source>
</evidence>
<evidence type="ECO:0000256" key="10">
    <source>
        <dbReference type="ARBA" id="ARBA00023049"/>
    </source>
</evidence>
<keyword evidence="3" id="KW-0245">EGF-like domain</keyword>
<dbReference type="Pfam" id="PF01400">
    <property type="entry name" value="Astacin"/>
    <property type="match status" value="1"/>
</dbReference>
<evidence type="ECO:0000256" key="6">
    <source>
        <dbReference type="ARBA" id="ARBA00022729"/>
    </source>
</evidence>
<dbReference type="GO" id="GO:0004222">
    <property type="term" value="F:metalloendopeptidase activity"/>
    <property type="evidence" value="ECO:0007669"/>
    <property type="project" value="UniProtKB-UniRule"/>
</dbReference>
<dbReference type="OrthoDB" id="291007at2759"/>
<evidence type="ECO:0000256" key="4">
    <source>
        <dbReference type="ARBA" id="ARBA00022670"/>
    </source>
</evidence>
<dbReference type="InterPro" id="IPR024079">
    <property type="entry name" value="MetalloPept_cat_dom_sf"/>
</dbReference>
<dbReference type="AlphaFoldDB" id="A0A2B4SAF2"/>
<dbReference type="SMART" id="SM00209">
    <property type="entry name" value="TSP1"/>
    <property type="match status" value="2"/>
</dbReference>
<feature type="domain" description="Peptidase M12A" evidence="17">
    <location>
        <begin position="87"/>
        <end position="282"/>
    </location>
</feature>
<evidence type="ECO:0000256" key="13">
    <source>
        <dbReference type="ARBA" id="ARBA00023180"/>
    </source>
</evidence>
<dbReference type="InterPro" id="IPR013320">
    <property type="entry name" value="ConA-like_dom_sf"/>
</dbReference>
<comment type="subcellular location">
    <subcellularLocation>
        <location evidence="1">Secreted</location>
    </subcellularLocation>
</comment>
<evidence type="ECO:0000259" key="16">
    <source>
        <dbReference type="PROSITE" id="PS50060"/>
    </source>
</evidence>
<keyword evidence="6" id="KW-0732">Signal</keyword>
<evidence type="ECO:0000256" key="11">
    <source>
        <dbReference type="ARBA" id="ARBA00023145"/>
    </source>
</evidence>
<evidence type="ECO:0000256" key="15">
    <source>
        <dbReference type="RuleBase" id="RU361183"/>
    </source>
</evidence>
<dbReference type="SMART" id="SM00235">
    <property type="entry name" value="ZnMc"/>
    <property type="match status" value="1"/>
</dbReference>
<protein>
    <recommendedName>
        <fullName evidence="15">Metalloendopeptidase</fullName>
        <ecNumber evidence="15">3.4.24.-</ecNumber>
    </recommendedName>
</protein>
<dbReference type="InterPro" id="IPR001506">
    <property type="entry name" value="Peptidase_M12A"/>
</dbReference>
<evidence type="ECO:0000256" key="7">
    <source>
        <dbReference type="ARBA" id="ARBA00022737"/>
    </source>
</evidence>
<keyword evidence="13" id="KW-0325">Glycoprotein</keyword>
<dbReference type="GO" id="GO:0008270">
    <property type="term" value="F:zinc ion binding"/>
    <property type="evidence" value="ECO:0007669"/>
    <property type="project" value="UniProtKB-UniRule"/>
</dbReference>
<dbReference type="InterPro" id="IPR006026">
    <property type="entry name" value="Peptidase_Metallo"/>
</dbReference>
<evidence type="ECO:0000313" key="18">
    <source>
        <dbReference type="EMBL" id="PFX25425.1"/>
    </source>
</evidence>
<dbReference type="PRINTS" id="PR01705">
    <property type="entry name" value="TSP1REPEAT"/>
</dbReference>
<dbReference type="FunFam" id="3.40.390.10:FF:000015">
    <property type="entry name" value="Meprin A subunit"/>
    <property type="match status" value="1"/>
</dbReference>
<dbReference type="InterPro" id="IPR036383">
    <property type="entry name" value="TSP1_rpt_sf"/>
</dbReference>
<dbReference type="EMBL" id="LSMT01000151">
    <property type="protein sequence ID" value="PFX25425.1"/>
    <property type="molecule type" value="Genomic_DNA"/>
</dbReference>
<keyword evidence="5 14" id="KW-0479">Metal-binding</keyword>
<keyword evidence="7" id="KW-0677">Repeat</keyword>
<dbReference type="GO" id="GO:0005576">
    <property type="term" value="C:extracellular region"/>
    <property type="evidence" value="ECO:0007669"/>
    <property type="project" value="UniProtKB-SubCell"/>
</dbReference>
<dbReference type="CDD" id="cd04280">
    <property type="entry name" value="ZnMc_astacin_like"/>
    <property type="match status" value="1"/>
</dbReference>
<dbReference type="InterPro" id="IPR000998">
    <property type="entry name" value="MAM_dom"/>
</dbReference>
<evidence type="ECO:0000256" key="2">
    <source>
        <dbReference type="ARBA" id="ARBA00022525"/>
    </source>
</evidence>
<dbReference type="Pfam" id="PF00090">
    <property type="entry name" value="TSP_1"/>
    <property type="match status" value="2"/>
</dbReference>
<keyword evidence="11" id="KW-0865">Zymogen</keyword>
<name>A0A2B4SAF2_STYPI</name>
<dbReference type="Gene3D" id="2.60.120.200">
    <property type="match status" value="1"/>
</dbReference>
<evidence type="ECO:0000256" key="5">
    <source>
        <dbReference type="ARBA" id="ARBA00022723"/>
    </source>
</evidence>
<dbReference type="Gene3D" id="2.20.100.10">
    <property type="entry name" value="Thrombospondin type-1 (TSP1) repeat"/>
    <property type="match status" value="1"/>
</dbReference>
<dbReference type="EC" id="3.4.24.-" evidence="15"/>
<accession>A0A2B4SAF2</accession>
<dbReference type="GO" id="GO:0016020">
    <property type="term" value="C:membrane"/>
    <property type="evidence" value="ECO:0007669"/>
    <property type="project" value="InterPro"/>
</dbReference>
<evidence type="ECO:0000256" key="12">
    <source>
        <dbReference type="ARBA" id="ARBA00023157"/>
    </source>
</evidence>
<dbReference type="PROSITE" id="PS51864">
    <property type="entry name" value="ASTACIN"/>
    <property type="match status" value="1"/>
</dbReference>
<dbReference type="Pfam" id="PF00629">
    <property type="entry name" value="MAM"/>
    <property type="match status" value="1"/>
</dbReference>
<dbReference type="PROSITE" id="PS50092">
    <property type="entry name" value="TSP1"/>
    <property type="match status" value="2"/>
</dbReference>
<dbReference type="CDD" id="cd06263">
    <property type="entry name" value="MAM"/>
    <property type="match status" value="1"/>
</dbReference>
<proteinExistence type="predicted"/>
<evidence type="ECO:0000256" key="9">
    <source>
        <dbReference type="ARBA" id="ARBA00022833"/>
    </source>
</evidence>
<evidence type="ECO:0000313" key="19">
    <source>
        <dbReference type="Proteomes" id="UP000225706"/>
    </source>
</evidence>
<dbReference type="FunFam" id="2.20.100.10:FF:000067">
    <property type="entry name" value="Hemicentin 1"/>
    <property type="match status" value="1"/>
</dbReference>
<evidence type="ECO:0000256" key="3">
    <source>
        <dbReference type="ARBA" id="ARBA00022536"/>
    </source>
</evidence>
<feature type="binding site" evidence="14">
    <location>
        <position position="183"/>
    </location>
    <ligand>
        <name>Zn(2+)</name>
        <dbReference type="ChEBI" id="CHEBI:29105"/>
        <note>catalytic</note>
    </ligand>
</feature>
<evidence type="ECO:0000256" key="1">
    <source>
        <dbReference type="ARBA" id="ARBA00004613"/>
    </source>
</evidence>
<keyword evidence="8 14" id="KW-0378">Hydrolase</keyword>
<feature type="disulfide bond" evidence="14">
    <location>
        <begin position="149"/>
        <end position="171"/>
    </location>
</feature>
<feature type="domain" description="MAM" evidence="16">
    <location>
        <begin position="401"/>
        <end position="562"/>
    </location>
</feature>
<comment type="caution">
    <text evidence="18">The sequence shown here is derived from an EMBL/GenBank/DDBJ whole genome shotgun (WGS) entry which is preliminary data.</text>
</comment>
<dbReference type="PANTHER" id="PTHR10127:SF780">
    <property type="entry name" value="METALLOENDOPEPTIDASE"/>
    <property type="match status" value="1"/>
</dbReference>
<feature type="binding site" evidence="14">
    <location>
        <position position="189"/>
    </location>
    <ligand>
        <name>Zn(2+)</name>
        <dbReference type="ChEBI" id="CHEBI:29105"/>
        <note>catalytic</note>
    </ligand>
</feature>
<dbReference type="SUPFAM" id="SSF55486">
    <property type="entry name" value="Metalloproteases ('zincins'), catalytic domain"/>
    <property type="match status" value="1"/>
</dbReference>
<keyword evidence="19" id="KW-1185">Reference proteome</keyword>
<dbReference type="SMART" id="SM00137">
    <property type="entry name" value="MAM"/>
    <property type="match status" value="1"/>
</dbReference>
<reference evidence="19" key="1">
    <citation type="journal article" date="2017" name="bioRxiv">
        <title>Comparative analysis of the genomes of Stylophora pistillata and Acropora digitifera provides evidence for extensive differences between species of corals.</title>
        <authorList>
            <person name="Voolstra C.R."/>
            <person name="Li Y."/>
            <person name="Liew Y.J."/>
            <person name="Baumgarten S."/>
            <person name="Zoccola D."/>
            <person name="Flot J.-F."/>
            <person name="Tambutte S."/>
            <person name="Allemand D."/>
            <person name="Aranda M."/>
        </authorList>
    </citation>
    <scope>NUCLEOTIDE SEQUENCE [LARGE SCALE GENOMIC DNA]</scope>
</reference>
<feature type="active site" evidence="14">
    <location>
        <position position="180"/>
    </location>
</feature>
<dbReference type="SUPFAM" id="SSF82895">
    <property type="entry name" value="TSP-1 type 1 repeat"/>
    <property type="match status" value="1"/>
</dbReference>